<evidence type="ECO:0000313" key="3">
    <source>
        <dbReference type="EMBL" id="EPE02277.1"/>
    </source>
</evidence>
<dbReference type="Proteomes" id="UP000016923">
    <property type="component" value="Unassembled WGS sequence"/>
</dbReference>
<reference evidence="3 4" key="1">
    <citation type="journal article" date="2013" name="BMC Genomics">
        <title>The genome and transcriptome of the pine saprophyte Ophiostoma piceae, and a comparison with the bark beetle-associated pine pathogen Grosmannia clavigera.</title>
        <authorList>
            <person name="Haridas S."/>
            <person name="Wang Y."/>
            <person name="Lim L."/>
            <person name="Massoumi Alamouti S."/>
            <person name="Jackman S."/>
            <person name="Docking R."/>
            <person name="Robertson G."/>
            <person name="Birol I."/>
            <person name="Bohlmann J."/>
            <person name="Breuil C."/>
        </authorList>
    </citation>
    <scope>NUCLEOTIDE SEQUENCE [LARGE SCALE GENOMIC DNA]</scope>
    <source>
        <strain evidence="3 4">UAMH 11346</strain>
    </source>
</reference>
<dbReference type="EMBL" id="KE148182">
    <property type="protein sequence ID" value="EPE02277.1"/>
    <property type="molecule type" value="Genomic_DNA"/>
</dbReference>
<dbReference type="AlphaFoldDB" id="S3BPI2"/>
<keyword evidence="4" id="KW-1185">Reference proteome</keyword>
<dbReference type="InterPro" id="IPR045518">
    <property type="entry name" value="2EXR"/>
</dbReference>
<dbReference type="Pfam" id="PF20150">
    <property type="entry name" value="2EXR"/>
    <property type="match status" value="1"/>
</dbReference>
<accession>S3BPI2</accession>
<protein>
    <recommendedName>
        <fullName evidence="2">2EXR domain-containing protein</fullName>
    </recommendedName>
</protein>
<organism evidence="3 4">
    <name type="scientific">Ophiostoma piceae (strain UAMH 11346)</name>
    <name type="common">Sap stain fungus</name>
    <dbReference type="NCBI Taxonomy" id="1262450"/>
    <lineage>
        <taxon>Eukaryota</taxon>
        <taxon>Fungi</taxon>
        <taxon>Dikarya</taxon>
        <taxon>Ascomycota</taxon>
        <taxon>Pezizomycotina</taxon>
        <taxon>Sordariomycetes</taxon>
        <taxon>Sordariomycetidae</taxon>
        <taxon>Ophiostomatales</taxon>
        <taxon>Ophiostomataceae</taxon>
        <taxon>Ophiostoma</taxon>
    </lineage>
</organism>
<feature type="domain" description="2EXR" evidence="2">
    <location>
        <begin position="124"/>
        <end position="222"/>
    </location>
</feature>
<name>S3BPI2_OPHP1</name>
<feature type="region of interest" description="Disordered" evidence="1">
    <location>
        <begin position="89"/>
        <end position="118"/>
    </location>
</feature>
<dbReference type="HOGENOM" id="CLU_595962_0_0_1"/>
<dbReference type="OrthoDB" id="3540486at2759"/>
<evidence type="ECO:0000259" key="2">
    <source>
        <dbReference type="Pfam" id="PF20150"/>
    </source>
</evidence>
<feature type="compositionally biased region" description="Basic residues" evidence="1">
    <location>
        <begin position="388"/>
        <end position="397"/>
    </location>
</feature>
<sequence>MNSNNEESFLASVARINRRIVHDMPLRDTENDLTSEHTQERNKFLDIDFFIRYDDDFYSLFNTFHESAERMEQLAIDICRRADRLCPNLSKMAGPPPDKNGNWSKETPLDRPAQEQEQEQERVFHCFPRLPDEIQLMIWEVAAAPLPMCDHVVSAFDACALRGHETLFTKPWKHVKAIDPQFVTPAALWLNNACNRGIWAACHDSRRVAIHALRRPRLNVPCSGMPLKTRLGEILARHREGIRAMDEFNNCLFGVNETALYAMSAGSCQPERPAQMLVNLEHKLRSAELGPKPNKTLRIGGVHNTTLTLGQKEQVEQVRDILRKMYVVNESLLPTTAHAGPIPMAALTVLKPSFQVETLVGVKIYHTSGISTEDAMNFRRQEQKARRRMRGLKRLARTARPAQDESERRRLRRLKWERSERCRVRSLKKEKDERDLRASRWRRRAAWIRRFVLDDADEQ</sequence>
<evidence type="ECO:0000313" key="4">
    <source>
        <dbReference type="Proteomes" id="UP000016923"/>
    </source>
</evidence>
<proteinExistence type="predicted"/>
<feature type="compositionally biased region" description="Basic and acidic residues" evidence="1">
    <location>
        <begin position="107"/>
        <end position="118"/>
    </location>
</feature>
<evidence type="ECO:0000256" key="1">
    <source>
        <dbReference type="SAM" id="MobiDB-lite"/>
    </source>
</evidence>
<gene>
    <name evidence="3" type="ORF">F503_08589</name>
</gene>
<dbReference type="VEuPathDB" id="FungiDB:F503_08589"/>
<feature type="region of interest" description="Disordered" evidence="1">
    <location>
        <begin position="388"/>
        <end position="408"/>
    </location>
</feature>